<accession>A0ABW6FPR2</accession>
<gene>
    <name evidence="2" type="ORF">ACFWJN_08235</name>
</gene>
<dbReference type="RefSeq" id="WP_386710740.1">
    <property type="nucleotide sequence ID" value="NZ_JBHXIJ010000037.1"/>
</dbReference>
<feature type="region of interest" description="Disordered" evidence="1">
    <location>
        <begin position="76"/>
        <end position="102"/>
    </location>
</feature>
<evidence type="ECO:0000313" key="2">
    <source>
        <dbReference type="EMBL" id="MFD5098943.1"/>
    </source>
</evidence>
<organism evidence="2 3">
    <name type="scientific">Streptomyces albidochromogenes</name>
    <dbReference type="NCBI Taxonomy" id="329524"/>
    <lineage>
        <taxon>Bacteria</taxon>
        <taxon>Bacillati</taxon>
        <taxon>Actinomycetota</taxon>
        <taxon>Actinomycetes</taxon>
        <taxon>Kitasatosporales</taxon>
        <taxon>Streptomycetaceae</taxon>
        <taxon>Streptomyces</taxon>
    </lineage>
</organism>
<evidence type="ECO:0000256" key="1">
    <source>
        <dbReference type="SAM" id="MobiDB-lite"/>
    </source>
</evidence>
<evidence type="ECO:0000313" key="3">
    <source>
        <dbReference type="Proteomes" id="UP001598448"/>
    </source>
</evidence>
<keyword evidence="3" id="KW-1185">Reference proteome</keyword>
<protein>
    <submittedName>
        <fullName evidence="2">Uncharacterized protein</fullName>
    </submittedName>
</protein>
<reference evidence="2 3" key="1">
    <citation type="submission" date="2024-09" db="EMBL/GenBank/DDBJ databases">
        <title>The Natural Products Discovery Center: Release of the First 8490 Sequenced Strains for Exploring Actinobacteria Biosynthetic Diversity.</title>
        <authorList>
            <person name="Kalkreuter E."/>
            <person name="Kautsar S.A."/>
            <person name="Yang D."/>
            <person name="Bader C.D."/>
            <person name="Teijaro C.N."/>
            <person name="Fluegel L."/>
            <person name="Davis C.M."/>
            <person name="Simpson J.R."/>
            <person name="Lauterbach L."/>
            <person name="Steele A.D."/>
            <person name="Gui C."/>
            <person name="Meng S."/>
            <person name="Li G."/>
            <person name="Viehrig K."/>
            <person name="Ye F."/>
            <person name="Su P."/>
            <person name="Kiefer A.F."/>
            <person name="Nichols A."/>
            <person name="Cepeda A.J."/>
            <person name="Yan W."/>
            <person name="Fan B."/>
            <person name="Jiang Y."/>
            <person name="Adhikari A."/>
            <person name="Zheng C.-J."/>
            <person name="Schuster L."/>
            <person name="Cowan T.M."/>
            <person name="Smanski M.J."/>
            <person name="Chevrette M.G."/>
            <person name="De Carvalho L.P.S."/>
            <person name="Shen B."/>
        </authorList>
    </citation>
    <scope>NUCLEOTIDE SEQUENCE [LARGE SCALE GENOMIC DNA]</scope>
    <source>
        <strain evidence="2 3">NPDC058348</strain>
    </source>
</reference>
<name>A0ABW6FPR2_9ACTN</name>
<proteinExistence type="predicted"/>
<comment type="caution">
    <text evidence="2">The sequence shown here is derived from an EMBL/GenBank/DDBJ whole genome shotgun (WGS) entry which is preliminary data.</text>
</comment>
<dbReference type="Gene3D" id="3.30.200.20">
    <property type="entry name" value="Phosphorylase Kinase, domain 1"/>
    <property type="match status" value="1"/>
</dbReference>
<sequence length="102" mass="10891">MTETAKLHDDEVDIDASLVARLISAQFPQWADPPIRAAASSSTDDVSFRLGTDLAARLPRTPWAAGQLPVRVVGRPGGEPARCVPGPPPIRRMVVSGVDQHT</sequence>
<dbReference type="Proteomes" id="UP001598448">
    <property type="component" value="Unassembled WGS sequence"/>
</dbReference>
<dbReference type="EMBL" id="JBHXIJ010000037">
    <property type="protein sequence ID" value="MFD5098943.1"/>
    <property type="molecule type" value="Genomic_DNA"/>
</dbReference>